<protein>
    <submittedName>
        <fullName evidence="2">Uncharacterized protein</fullName>
    </submittedName>
</protein>
<dbReference type="Proteomes" id="UP000566819">
    <property type="component" value="Unassembled WGS sequence"/>
</dbReference>
<evidence type="ECO:0000313" key="2">
    <source>
        <dbReference type="EMBL" id="KAF4635506.1"/>
    </source>
</evidence>
<dbReference type="EMBL" id="JAAMPI010000115">
    <property type="protein sequence ID" value="KAF4635506.1"/>
    <property type="molecule type" value="Genomic_DNA"/>
</dbReference>
<reference evidence="2 3" key="1">
    <citation type="submission" date="2020-03" db="EMBL/GenBank/DDBJ databases">
        <title>Draft Genome Sequence of Cudoniella acicularis.</title>
        <authorList>
            <person name="Buettner E."/>
            <person name="Kellner H."/>
        </authorList>
    </citation>
    <scope>NUCLEOTIDE SEQUENCE [LARGE SCALE GENOMIC DNA]</scope>
    <source>
        <strain evidence="2 3">DSM 108380</strain>
    </source>
</reference>
<name>A0A8H4RU67_9HELO</name>
<comment type="caution">
    <text evidence="2">The sequence shown here is derived from an EMBL/GenBank/DDBJ whole genome shotgun (WGS) entry which is preliminary data.</text>
</comment>
<feature type="compositionally biased region" description="Low complexity" evidence="1">
    <location>
        <begin position="144"/>
        <end position="153"/>
    </location>
</feature>
<evidence type="ECO:0000313" key="3">
    <source>
        <dbReference type="Proteomes" id="UP000566819"/>
    </source>
</evidence>
<sequence>MVLSYKEDDFVPFGDSTVNVDDMFKRPSGPSEEDEERMSYYPELCTCKVSAVAHTVARNADLSSTQTILIDNLLGTFGLNLLTGDNANIREELGEDGGNKADDDNQSISNELGSQGAEVRTNSKSNQKGKAFSPTSNKSKAKSRFSTSSKSSSSNDVYLIDYERYPNYREKPFEKYEALTEWLEEQELPLSVPTNNIEALTWLNGAGQQYKAEFEV</sequence>
<feature type="region of interest" description="Disordered" evidence="1">
    <location>
        <begin position="92"/>
        <end position="153"/>
    </location>
</feature>
<gene>
    <name evidence="2" type="ORF">G7Y89_g2588</name>
</gene>
<organism evidence="2 3">
    <name type="scientific">Cudoniella acicularis</name>
    <dbReference type="NCBI Taxonomy" id="354080"/>
    <lineage>
        <taxon>Eukaryota</taxon>
        <taxon>Fungi</taxon>
        <taxon>Dikarya</taxon>
        <taxon>Ascomycota</taxon>
        <taxon>Pezizomycotina</taxon>
        <taxon>Leotiomycetes</taxon>
        <taxon>Helotiales</taxon>
        <taxon>Tricladiaceae</taxon>
        <taxon>Cudoniella</taxon>
    </lineage>
</organism>
<feature type="compositionally biased region" description="Polar residues" evidence="1">
    <location>
        <begin position="120"/>
        <end position="137"/>
    </location>
</feature>
<accession>A0A8H4RU67</accession>
<evidence type="ECO:0000256" key="1">
    <source>
        <dbReference type="SAM" id="MobiDB-lite"/>
    </source>
</evidence>
<dbReference type="AlphaFoldDB" id="A0A8H4RU67"/>
<proteinExistence type="predicted"/>
<feature type="compositionally biased region" description="Basic and acidic residues" evidence="1">
    <location>
        <begin position="92"/>
        <end position="103"/>
    </location>
</feature>
<keyword evidence="3" id="KW-1185">Reference proteome</keyword>